<keyword evidence="7" id="KW-1185">Reference proteome</keyword>
<dbReference type="InterPro" id="IPR051550">
    <property type="entry name" value="SCF-Subunits/Alg-Epimerases"/>
</dbReference>
<dbReference type="RefSeq" id="WP_268614109.1">
    <property type="nucleotide sequence ID" value="NZ_JAMDMX010000016.1"/>
</dbReference>
<comment type="caution">
    <text evidence="6">The sequence shown here is derived from an EMBL/GenBank/DDBJ whole genome shotgun (WGS) entry which is preliminary data.</text>
</comment>
<evidence type="ECO:0000256" key="2">
    <source>
        <dbReference type="ARBA" id="ARBA00022737"/>
    </source>
</evidence>
<comment type="pathway">
    <text evidence="1">Protein modification; protein ubiquitination.</text>
</comment>
<proteinExistence type="predicted"/>
<evidence type="ECO:0000259" key="5">
    <source>
        <dbReference type="Pfam" id="PF13229"/>
    </source>
</evidence>
<dbReference type="SMART" id="SM00710">
    <property type="entry name" value="PbH1"/>
    <property type="match status" value="8"/>
</dbReference>
<dbReference type="InterPro" id="IPR022441">
    <property type="entry name" value="Para_beta_helix_rpt-2"/>
</dbReference>
<dbReference type="PANTHER" id="PTHR22990">
    <property type="entry name" value="F-BOX ONLY PROTEIN"/>
    <property type="match status" value="1"/>
</dbReference>
<gene>
    <name evidence="6" type="ORF">M5X19_06615</name>
</gene>
<protein>
    <submittedName>
        <fullName evidence="6">Right-handed parallel beta-helix repeat-containing protein</fullName>
    </submittedName>
</protein>
<evidence type="ECO:0000256" key="3">
    <source>
        <dbReference type="ARBA" id="ARBA00022786"/>
    </source>
</evidence>
<dbReference type="InterPro" id="IPR006626">
    <property type="entry name" value="PbH1"/>
</dbReference>
<dbReference type="Pfam" id="PF13229">
    <property type="entry name" value="Beta_helix"/>
    <property type="match status" value="1"/>
</dbReference>
<name>A0ABT4G8W6_9BACL</name>
<dbReference type="Proteomes" id="UP001527099">
    <property type="component" value="Unassembled WGS sequence"/>
</dbReference>
<dbReference type="SUPFAM" id="SSF51126">
    <property type="entry name" value="Pectin lyase-like"/>
    <property type="match status" value="1"/>
</dbReference>
<keyword evidence="2" id="KW-0677">Repeat</keyword>
<feature type="chain" id="PRO_5047530450" evidence="4">
    <location>
        <begin position="21"/>
        <end position="421"/>
    </location>
</feature>
<keyword evidence="3" id="KW-0833">Ubl conjugation pathway</keyword>
<organism evidence="6 7">
    <name type="scientific">Paenibacillus alginolyticus</name>
    <dbReference type="NCBI Taxonomy" id="59839"/>
    <lineage>
        <taxon>Bacteria</taxon>
        <taxon>Bacillati</taxon>
        <taxon>Bacillota</taxon>
        <taxon>Bacilli</taxon>
        <taxon>Bacillales</taxon>
        <taxon>Paenibacillaceae</taxon>
        <taxon>Paenibacillus</taxon>
    </lineage>
</organism>
<dbReference type="InterPro" id="IPR039448">
    <property type="entry name" value="Beta_helix"/>
</dbReference>
<dbReference type="NCBIfam" id="TIGR03804">
    <property type="entry name" value="para_beta_helix"/>
    <property type="match status" value="2"/>
</dbReference>
<evidence type="ECO:0000256" key="1">
    <source>
        <dbReference type="ARBA" id="ARBA00004906"/>
    </source>
</evidence>
<feature type="signal peptide" evidence="4">
    <location>
        <begin position="1"/>
        <end position="20"/>
    </location>
</feature>
<keyword evidence="4" id="KW-0732">Signal</keyword>
<reference evidence="6 7" key="1">
    <citation type="submission" date="2022-05" db="EMBL/GenBank/DDBJ databases">
        <title>Genome Sequencing of Bee-Associated Microbes.</title>
        <authorList>
            <person name="Dunlap C."/>
        </authorList>
    </citation>
    <scope>NUCLEOTIDE SEQUENCE [LARGE SCALE GENOMIC DNA]</scope>
    <source>
        <strain evidence="6 7">NRRL B-14421</strain>
    </source>
</reference>
<evidence type="ECO:0000313" key="7">
    <source>
        <dbReference type="Proteomes" id="UP001527099"/>
    </source>
</evidence>
<dbReference type="Gene3D" id="2.160.20.10">
    <property type="entry name" value="Single-stranded right-handed beta-helix, Pectin lyase-like"/>
    <property type="match status" value="1"/>
</dbReference>
<accession>A0ABT4G8W6</accession>
<sequence length="421" mass="45945">MKKMALLLLLFVSFGNISYSKESFDIQNAINGLGVEGGTVEIPSGEFIITEPIVITKPNVVIKGQGPGTVLVNASNTDSLFLVNGSESSKTEILSSIMSEPDVNFQNNPVLTAENVVGFSMNDHVKIIQEGTPVKTSYNYINKIVGNDIFLKENEIEQFVAEGSLSLVKVDLLRNVTIKDVKITSAEGKTGYGIKATHTNNFRVENVDFSKVGRNAIVIEDSLGAVITNNTFFENGRPGLGDNAIHSIKNFNIVISYNQLTRSGSIHTNNNMFSSVDHNKINGTQLTNGDGIYVIGGIGNRYEYNTVLRANCYGIWLRDGAERNIIANNQFIAAITSGIHLTDSSNNIIKDNVSQNNAGNGIFLTFGSKSNIVENNLTTENYGRGILVHDTGNLIKNNVSRSNQLHNYFIEPGNTLKENEQ</sequence>
<evidence type="ECO:0000256" key="4">
    <source>
        <dbReference type="SAM" id="SignalP"/>
    </source>
</evidence>
<feature type="domain" description="Right handed beta helix" evidence="5">
    <location>
        <begin position="277"/>
        <end position="398"/>
    </location>
</feature>
<evidence type="ECO:0000313" key="6">
    <source>
        <dbReference type="EMBL" id="MCY9692574.1"/>
    </source>
</evidence>
<dbReference type="InterPro" id="IPR011050">
    <property type="entry name" value="Pectin_lyase_fold/virulence"/>
</dbReference>
<dbReference type="PANTHER" id="PTHR22990:SF15">
    <property type="entry name" value="F-BOX ONLY PROTEIN 10"/>
    <property type="match status" value="1"/>
</dbReference>
<dbReference type="InterPro" id="IPR012334">
    <property type="entry name" value="Pectin_lyas_fold"/>
</dbReference>
<dbReference type="EMBL" id="JAMDMX010000016">
    <property type="protein sequence ID" value="MCY9692574.1"/>
    <property type="molecule type" value="Genomic_DNA"/>
</dbReference>